<organism evidence="1 2">
    <name type="scientific">Tanacetum coccineum</name>
    <dbReference type="NCBI Taxonomy" id="301880"/>
    <lineage>
        <taxon>Eukaryota</taxon>
        <taxon>Viridiplantae</taxon>
        <taxon>Streptophyta</taxon>
        <taxon>Embryophyta</taxon>
        <taxon>Tracheophyta</taxon>
        <taxon>Spermatophyta</taxon>
        <taxon>Magnoliopsida</taxon>
        <taxon>eudicotyledons</taxon>
        <taxon>Gunneridae</taxon>
        <taxon>Pentapetalae</taxon>
        <taxon>asterids</taxon>
        <taxon>campanulids</taxon>
        <taxon>Asterales</taxon>
        <taxon>Asteraceae</taxon>
        <taxon>Asteroideae</taxon>
        <taxon>Anthemideae</taxon>
        <taxon>Anthemidinae</taxon>
        <taxon>Tanacetum</taxon>
    </lineage>
</organism>
<accession>A0ABQ5C4R5</accession>
<evidence type="ECO:0000313" key="2">
    <source>
        <dbReference type="Proteomes" id="UP001151760"/>
    </source>
</evidence>
<sequence length="155" mass="17731">MLLHSLRLIEFAVSKNTKHKGRYRLYNSCNYILKEDAYRLFNCCNYTLKEAASTKSYSLKQNIITRFSSFKLGVLRVNYTSSFCDVSDDGQLVSGGRMRSQDVQRTPSTNKLSEVASQRQLINLLNAQCFIILHNVEASRSKEPNQLPISEPRVT</sequence>
<protein>
    <submittedName>
        <fullName evidence="1">Uncharacterized protein</fullName>
    </submittedName>
</protein>
<comment type="caution">
    <text evidence="1">The sequence shown here is derived from an EMBL/GenBank/DDBJ whole genome shotgun (WGS) entry which is preliminary data.</text>
</comment>
<keyword evidence="2" id="KW-1185">Reference proteome</keyword>
<name>A0ABQ5C4R5_9ASTR</name>
<reference evidence="1" key="2">
    <citation type="submission" date="2022-01" db="EMBL/GenBank/DDBJ databases">
        <authorList>
            <person name="Yamashiro T."/>
            <person name="Shiraishi A."/>
            <person name="Satake H."/>
            <person name="Nakayama K."/>
        </authorList>
    </citation>
    <scope>NUCLEOTIDE SEQUENCE</scope>
</reference>
<dbReference type="Proteomes" id="UP001151760">
    <property type="component" value="Unassembled WGS sequence"/>
</dbReference>
<dbReference type="EMBL" id="BQNB010013903">
    <property type="protein sequence ID" value="GJT21608.1"/>
    <property type="molecule type" value="Genomic_DNA"/>
</dbReference>
<reference evidence="1" key="1">
    <citation type="journal article" date="2022" name="Int. J. Mol. Sci.">
        <title>Draft Genome of Tanacetum Coccineum: Genomic Comparison of Closely Related Tanacetum-Family Plants.</title>
        <authorList>
            <person name="Yamashiro T."/>
            <person name="Shiraishi A."/>
            <person name="Nakayama K."/>
            <person name="Satake H."/>
        </authorList>
    </citation>
    <scope>NUCLEOTIDE SEQUENCE</scope>
</reference>
<evidence type="ECO:0000313" key="1">
    <source>
        <dbReference type="EMBL" id="GJT21608.1"/>
    </source>
</evidence>
<proteinExistence type="predicted"/>
<gene>
    <name evidence="1" type="ORF">Tco_0891545</name>
</gene>